<dbReference type="EMBL" id="RCHU02000002">
    <property type="protein sequence ID" value="KAL3604896.1"/>
    <property type="molecule type" value="Genomic_DNA"/>
</dbReference>
<sequence length="82" mass="8892">MTSSKLSLSCLVSRLYHSRPAGMSSADQRLLVGGITSLSIITFAQSLQMAVAQRAIHLQCNACNSYFTMSAAVPLDYHRLNS</sequence>
<evidence type="ECO:0000313" key="1">
    <source>
        <dbReference type="EMBL" id="KAL3604896.1"/>
    </source>
</evidence>
<comment type="caution">
    <text evidence="1">The sequence shown here is derived from an EMBL/GenBank/DDBJ whole genome shotgun (WGS) entry which is preliminary data.</text>
</comment>
<evidence type="ECO:0000313" key="2">
    <source>
        <dbReference type="Proteomes" id="UP000309997"/>
    </source>
</evidence>
<reference evidence="1 2" key="1">
    <citation type="journal article" date="2024" name="Plant Biotechnol. J.">
        <title>Genome and CRISPR/Cas9 system of a widespread forest tree (Populus alba) in the world.</title>
        <authorList>
            <person name="Liu Y.J."/>
            <person name="Jiang P.F."/>
            <person name="Han X.M."/>
            <person name="Li X.Y."/>
            <person name="Wang H.M."/>
            <person name="Wang Y.J."/>
            <person name="Wang X.X."/>
            <person name="Zeng Q.Y."/>
        </authorList>
    </citation>
    <scope>NUCLEOTIDE SEQUENCE [LARGE SCALE GENOMIC DNA]</scope>
    <source>
        <strain evidence="2">cv. PAL-ZL1</strain>
    </source>
</reference>
<proteinExistence type="predicted"/>
<dbReference type="Proteomes" id="UP000309997">
    <property type="component" value="Unassembled WGS sequence"/>
</dbReference>
<organism evidence="1 2">
    <name type="scientific">Populus alba</name>
    <name type="common">White poplar</name>
    <dbReference type="NCBI Taxonomy" id="43335"/>
    <lineage>
        <taxon>Eukaryota</taxon>
        <taxon>Viridiplantae</taxon>
        <taxon>Streptophyta</taxon>
        <taxon>Embryophyta</taxon>
        <taxon>Tracheophyta</taxon>
        <taxon>Spermatophyta</taxon>
        <taxon>Magnoliopsida</taxon>
        <taxon>eudicotyledons</taxon>
        <taxon>Gunneridae</taxon>
        <taxon>Pentapetalae</taxon>
        <taxon>rosids</taxon>
        <taxon>fabids</taxon>
        <taxon>Malpighiales</taxon>
        <taxon>Salicaceae</taxon>
        <taxon>Saliceae</taxon>
        <taxon>Populus</taxon>
    </lineage>
</organism>
<name>A0ACC4CUI6_POPAL</name>
<accession>A0ACC4CUI6</accession>
<protein>
    <submittedName>
        <fullName evidence="1">Uncharacterized protein</fullName>
    </submittedName>
</protein>
<keyword evidence="2" id="KW-1185">Reference proteome</keyword>
<gene>
    <name evidence="1" type="ORF">D5086_005755</name>
</gene>